<dbReference type="GO" id="GO:0000179">
    <property type="term" value="F:rRNA (adenine-N6,N6-)-dimethyltransferase activity"/>
    <property type="evidence" value="ECO:0007669"/>
    <property type="project" value="UniProtKB-UniRule"/>
</dbReference>
<gene>
    <name evidence="7" type="ORF">SAMN04489712_12879</name>
</gene>
<dbReference type="PANTHER" id="PTHR11727:SF7">
    <property type="entry name" value="DIMETHYLADENOSINE TRANSFERASE-RELATED"/>
    <property type="match status" value="1"/>
</dbReference>
<dbReference type="EMBL" id="FNVO01000028">
    <property type="protein sequence ID" value="SEG91278.1"/>
    <property type="molecule type" value="Genomic_DNA"/>
</dbReference>
<dbReference type="SUPFAM" id="SSF53335">
    <property type="entry name" value="S-adenosyl-L-methionine-dependent methyltransferases"/>
    <property type="match status" value="1"/>
</dbReference>
<dbReference type="NCBIfam" id="NF000499">
    <property type="entry name" value="Erm23S_rRNA_broad"/>
    <property type="match status" value="1"/>
</dbReference>
<dbReference type="InterPro" id="IPR020596">
    <property type="entry name" value="rRNA_Ade_Mease_Trfase_CS"/>
</dbReference>
<dbReference type="GO" id="GO:0003723">
    <property type="term" value="F:RNA binding"/>
    <property type="evidence" value="ECO:0007669"/>
    <property type="project" value="UniProtKB-UniRule"/>
</dbReference>
<dbReference type="PANTHER" id="PTHR11727">
    <property type="entry name" value="DIMETHYLADENOSINE TRANSFERASE"/>
    <property type="match status" value="1"/>
</dbReference>
<dbReference type="NCBIfam" id="NF000337">
    <property type="entry name" value="erm_SHROVE"/>
    <property type="match status" value="1"/>
</dbReference>
<evidence type="ECO:0000313" key="7">
    <source>
        <dbReference type="EMBL" id="SEG91278.1"/>
    </source>
</evidence>
<reference evidence="8" key="1">
    <citation type="submission" date="2016-10" db="EMBL/GenBank/DDBJ databases">
        <authorList>
            <person name="Varghese N."/>
            <person name="Submissions S."/>
        </authorList>
    </citation>
    <scope>NUCLEOTIDE SEQUENCE [LARGE SCALE GENOMIC DNA]</scope>
    <source>
        <strain evidence="8">DSM 43163</strain>
    </source>
</reference>
<evidence type="ECO:0000313" key="8">
    <source>
        <dbReference type="Proteomes" id="UP000236723"/>
    </source>
</evidence>
<evidence type="ECO:0000256" key="4">
    <source>
        <dbReference type="ARBA" id="ARBA00022884"/>
    </source>
</evidence>
<feature type="domain" description="Ribosomal RNA adenine methylase transferase N-terminal" evidence="6">
    <location>
        <begin position="36"/>
        <end position="201"/>
    </location>
</feature>
<evidence type="ECO:0000259" key="6">
    <source>
        <dbReference type="SMART" id="SM00650"/>
    </source>
</evidence>
<evidence type="ECO:0000256" key="1">
    <source>
        <dbReference type="ARBA" id="ARBA00022603"/>
    </source>
</evidence>
<accession>A0A1H6E0Y7</accession>
<evidence type="ECO:0000256" key="5">
    <source>
        <dbReference type="PROSITE-ProRule" id="PRU01026"/>
    </source>
</evidence>
<dbReference type="InterPro" id="IPR029063">
    <property type="entry name" value="SAM-dependent_MTases_sf"/>
</dbReference>
<name>A0A1H6E0Y7_9ACTN</name>
<dbReference type="PROSITE" id="PS51689">
    <property type="entry name" value="SAM_RNA_A_N6_MT"/>
    <property type="match status" value="1"/>
</dbReference>
<dbReference type="InterPro" id="IPR020598">
    <property type="entry name" value="rRNA_Ade_methylase_Trfase_N"/>
</dbReference>
<feature type="binding site" evidence="5">
    <location>
        <position position="103"/>
    </location>
    <ligand>
        <name>S-adenosyl-L-methionine</name>
        <dbReference type="ChEBI" id="CHEBI:59789"/>
    </ligand>
</feature>
<dbReference type="AlphaFoldDB" id="A0A1H6E0Y7"/>
<keyword evidence="3 5" id="KW-0949">S-adenosyl-L-methionine</keyword>
<comment type="similarity">
    <text evidence="5">Belongs to the class I-like SAM-binding methyltransferase superfamily. rRNA adenine N(6)-methyltransferase family.</text>
</comment>
<evidence type="ECO:0000256" key="2">
    <source>
        <dbReference type="ARBA" id="ARBA00022679"/>
    </source>
</evidence>
<keyword evidence="1 5" id="KW-0489">Methyltransferase</keyword>
<feature type="binding site" evidence="5">
    <location>
        <position position="57"/>
    </location>
    <ligand>
        <name>S-adenosyl-L-methionine</name>
        <dbReference type="ChEBI" id="CHEBI:59789"/>
    </ligand>
</feature>
<feature type="binding site" evidence="5">
    <location>
        <position position="78"/>
    </location>
    <ligand>
        <name>S-adenosyl-L-methionine</name>
        <dbReference type="ChEBI" id="CHEBI:59789"/>
    </ligand>
</feature>
<dbReference type="Proteomes" id="UP000236723">
    <property type="component" value="Unassembled WGS sequence"/>
</dbReference>
<protein>
    <submittedName>
        <fullName evidence="7">23S rRNA (Adenine-N6)-dimethyltransferase</fullName>
    </submittedName>
</protein>
<feature type="binding site" evidence="5">
    <location>
        <position position="30"/>
    </location>
    <ligand>
        <name>S-adenosyl-L-methionine</name>
        <dbReference type="ChEBI" id="CHEBI:59789"/>
    </ligand>
</feature>
<keyword evidence="8" id="KW-1185">Reference proteome</keyword>
<sequence>MNRRPRPGTGVPAGRTARDRARRTLSQNFLIDPATIHHYARTVTDDLPGGALVVEVGAGDGRITTALAERAGHVIAYEIDPVLAGRLRAACAPLGNVRCVPGDFLRARPPQGPFHLAGSIPYAVTSRIVDWALAAPGLVSATLITQLEYARKRTGDYGRWSRLTVQTWPVFGWRLAGRIDRRLFRPVPRVDSAILRVDRRARPLLPPGALPAYRRCVEVGFGGRGGTLHASLRGVHPRSRVDDAFGAAGLDRGTVVAYVHPDQWVRLFQVLHANRP</sequence>
<evidence type="ECO:0000256" key="3">
    <source>
        <dbReference type="ARBA" id="ARBA00022691"/>
    </source>
</evidence>
<dbReference type="Pfam" id="PF00398">
    <property type="entry name" value="RrnaAD"/>
    <property type="match status" value="1"/>
</dbReference>
<keyword evidence="2 5" id="KW-0808">Transferase</keyword>
<dbReference type="GO" id="GO:0005829">
    <property type="term" value="C:cytosol"/>
    <property type="evidence" value="ECO:0007669"/>
    <property type="project" value="TreeGrafter"/>
</dbReference>
<dbReference type="PROSITE" id="PS01131">
    <property type="entry name" value="RRNA_A_DIMETH"/>
    <property type="match status" value="1"/>
</dbReference>
<proteinExistence type="inferred from homology"/>
<keyword evidence="4 5" id="KW-0694">RNA-binding</keyword>
<organism evidence="7 8">
    <name type="scientific">Thermomonospora echinospora</name>
    <dbReference type="NCBI Taxonomy" id="1992"/>
    <lineage>
        <taxon>Bacteria</taxon>
        <taxon>Bacillati</taxon>
        <taxon>Actinomycetota</taxon>
        <taxon>Actinomycetes</taxon>
        <taxon>Streptosporangiales</taxon>
        <taxon>Thermomonosporaceae</taxon>
        <taxon>Thermomonospora</taxon>
    </lineage>
</organism>
<feature type="binding site" evidence="5">
    <location>
        <position position="119"/>
    </location>
    <ligand>
        <name>S-adenosyl-L-methionine</name>
        <dbReference type="ChEBI" id="CHEBI:59789"/>
    </ligand>
</feature>
<dbReference type="CDD" id="cd02440">
    <property type="entry name" value="AdoMet_MTases"/>
    <property type="match status" value="1"/>
</dbReference>
<dbReference type="InterPro" id="IPR001737">
    <property type="entry name" value="KsgA/Erm"/>
</dbReference>
<dbReference type="Gene3D" id="3.40.50.150">
    <property type="entry name" value="Vaccinia Virus protein VP39"/>
    <property type="match status" value="1"/>
</dbReference>
<dbReference type="SMART" id="SM00650">
    <property type="entry name" value="rADc"/>
    <property type="match status" value="1"/>
</dbReference>
<feature type="binding site" evidence="5">
    <location>
        <position position="28"/>
    </location>
    <ligand>
        <name>S-adenosyl-L-methionine</name>
        <dbReference type="ChEBI" id="CHEBI:59789"/>
    </ligand>
</feature>